<dbReference type="CDD" id="cd06093">
    <property type="entry name" value="PX_domain"/>
    <property type="match status" value="1"/>
</dbReference>
<name>A0A8H7PJQ1_MORIS</name>
<dbReference type="SUPFAM" id="SSF64268">
    <property type="entry name" value="PX domain"/>
    <property type="match status" value="1"/>
</dbReference>
<feature type="region of interest" description="Disordered" evidence="1">
    <location>
        <begin position="432"/>
        <end position="451"/>
    </location>
</feature>
<feature type="region of interest" description="Disordered" evidence="1">
    <location>
        <begin position="399"/>
        <end position="419"/>
    </location>
</feature>
<dbReference type="InterPro" id="IPR001683">
    <property type="entry name" value="PX_dom"/>
</dbReference>
<dbReference type="InterPro" id="IPR036871">
    <property type="entry name" value="PX_dom_sf"/>
</dbReference>
<proteinExistence type="predicted"/>
<dbReference type="GO" id="GO:0005768">
    <property type="term" value="C:endosome"/>
    <property type="evidence" value="ECO:0007669"/>
    <property type="project" value="TreeGrafter"/>
</dbReference>
<evidence type="ECO:0000259" key="2">
    <source>
        <dbReference type="PROSITE" id="PS50195"/>
    </source>
</evidence>
<gene>
    <name evidence="3" type="ORF">INT43_001026</name>
</gene>
<dbReference type="OrthoDB" id="5227681at2759"/>
<dbReference type="PANTHER" id="PTHR10555:SF170">
    <property type="entry name" value="FI18122P1"/>
    <property type="match status" value="1"/>
</dbReference>
<dbReference type="Proteomes" id="UP000654370">
    <property type="component" value="Unassembled WGS sequence"/>
</dbReference>
<dbReference type="InterPro" id="IPR027267">
    <property type="entry name" value="AH/BAR_dom_sf"/>
</dbReference>
<accession>A0A8H7PJQ1</accession>
<evidence type="ECO:0000313" key="3">
    <source>
        <dbReference type="EMBL" id="KAG2175379.1"/>
    </source>
</evidence>
<dbReference type="GO" id="GO:0035091">
    <property type="term" value="F:phosphatidylinositol binding"/>
    <property type="evidence" value="ECO:0007669"/>
    <property type="project" value="InterPro"/>
</dbReference>
<feature type="compositionally biased region" description="Acidic residues" evidence="1">
    <location>
        <begin position="403"/>
        <end position="413"/>
    </location>
</feature>
<organism evidence="3 4">
    <name type="scientific">Mortierella isabellina</name>
    <name type="common">Filamentous fungus</name>
    <name type="synonym">Umbelopsis isabellina</name>
    <dbReference type="NCBI Taxonomy" id="91625"/>
    <lineage>
        <taxon>Eukaryota</taxon>
        <taxon>Fungi</taxon>
        <taxon>Fungi incertae sedis</taxon>
        <taxon>Mucoromycota</taxon>
        <taxon>Mucoromycotina</taxon>
        <taxon>Umbelopsidomycetes</taxon>
        <taxon>Umbelopsidales</taxon>
        <taxon>Umbelopsidaceae</taxon>
        <taxon>Umbelopsis</taxon>
    </lineage>
</organism>
<dbReference type="EMBL" id="JAEPQZ010000011">
    <property type="protein sequence ID" value="KAG2175379.1"/>
    <property type="molecule type" value="Genomic_DNA"/>
</dbReference>
<reference evidence="3" key="1">
    <citation type="submission" date="2020-12" db="EMBL/GenBank/DDBJ databases">
        <title>Metabolic potential, ecology and presence of endohyphal bacteria is reflected in genomic diversity of Mucoromycotina.</title>
        <authorList>
            <person name="Muszewska A."/>
            <person name="Okrasinska A."/>
            <person name="Steczkiewicz K."/>
            <person name="Drgas O."/>
            <person name="Orlowska M."/>
            <person name="Perlinska-Lenart U."/>
            <person name="Aleksandrzak-Piekarczyk T."/>
            <person name="Szatraj K."/>
            <person name="Zielenkiewicz U."/>
            <person name="Pilsyk S."/>
            <person name="Malc E."/>
            <person name="Mieczkowski P."/>
            <person name="Kruszewska J.S."/>
            <person name="Biernat P."/>
            <person name="Pawlowska J."/>
        </authorList>
    </citation>
    <scope>NUCLEOTIDE SEQUENCE</scope>
    <source>
        <strain evidence="3">WA0000067209</strain>
    </source>
</reference>
<feature type="domain" description="PX" evidence="2">
    <location>
        <begin position="1"/>
        <end position="122"/>
    </location>
</feature>
<dbReference type="Gene3D" id="1.20.1270.60">
    <property type="entry name" value="Arfaptin homology (AH) domain/BAR domain"/>
    <property type="match status" value="1"/>
</dbReference>
<dbReference type="PANTHER" id="PTHR10555">
    <property type="entry name" value="SORTING NEXIN"/>
    <property type="match status" value="1"/>
</dbReference>
<keyword evidence="4" id="KW-1185">Reference proteome</keyword>
<dbReference type="PROSITE" id="PS50195">
    <property type="entry name" value="PX"/>
    <property type="match status" value="1"/>
</dbReference>
<comment type="caution">
    <text evidence="3">The sequence shown here is derived from an EMBL/GenBank/DDBJ whole genome shotgun (WGS) entry which is preliminary data.</text>
</comment>
<dbReference type="Pfam" id="PF00787">
    <property type="entry name" value="PX"/>
    <property type="match status" value="1"/>
</dbReference>
<protein>
    <recommendedName>
        <fullName evidence="2">PX domain-containing protein</fullName>
    </recommendedName>
</protein>
<evidence type="ECO:0000256" key="1">
    <source>
        <dbReference type="SAM" id="MobiDB-lite"/>
    </source>
</evidence>
<evidence type="ECO:0000313" key="4">
    <source>
        <dbReference type="Proteomes" id="UP000654370"/>
    </source>
</evidence>
<sequence length="498" mass="57086">MTTALCITVPEAASSVDTIQFKIVLSEEDGTAYIERHDLSSAICFRSFQQIEWLHDQLASTMPDLLIPPLPDPPLPDQIEDQDIVERKRLQIERFLSKLGLRQEFIEASCFIKFLSDDMTETELGNNNKNALLAFLRFNKAKRPNADKAFRQFKTNETVQDSNMDAHHLQQVRISMQEAFFGNSLEAFERVGRERDALASYMAHMGDLAIEATQSKNMLGPGVKFDNRDQQRALDQKLQVFGLLMDELCFINNRQQVSELLYMGDILTEYKNTSDPLKAVVNIRTDRLAEYVQAIKQRNKKRDKADKLKLKMAPNSVEVQGAVQEEDKAKEDVEQRREAYLAADSVANREISLFEDWMSSDLTDTIKSYVAANIAQERRKLHSMEKAFQKIKEGRSRKLSLNDLEDADEEVPDQEERRRRYREQYEAPLTLRTSSSLPSLNQGRKKAQGRTVYAPDAIEEEESYGNTSSSFDERHSVWTMNVPGRTGKHTIPFDEPAL</sequence>
<dbReference type="SMART" id="SM00312">
    <property type="entry name" value="PX"/>
    <property type="match status" value="1"/>
</dbReference>
<dbReference type="AlphaFoldDB" id="A0A8H7PJQ1"/>
<dbReference type="Gene3D" id="3.30.1520.10">
    <property type="entry name" value="Phox-like domain"/>
    <property type="match status" value="1"/>
</dbReference>